<evidence type="ECO:0000256" key="2">
    <source>
        <dbReference type="SAM" id="Phobius"/>
    </source>
</evidence>
<dbReference type="InterPro" id="IPR001736">
    <property type="entry name" value="PLipase_D/transphosphatidylase"/>
</dbReference>
<dbReference type="AlphaFoldDB" id="A0A2C9KBD4"/>
<dbReference type="Pfam" id="PF13918">
    <property type="entry name" value="PLDc_3"/>
    <property type="match status" value="1"/>
</dbReference>
<dbReference type="InterPro" id="IPR050874">
    <property type="entry name" value="Diverse_PLD-related"/>
</dbReference>
<dbReference type="SMART" id="SM00155">
    <property type="entry name" value="PLDc"/>
    <property type="match status" value="2"/>
</dbReference>
<keyword evidence="2" id="KW-0472">Membrane</keyword>
<evidence type="ECO:0000259" key="3">
    <source>
        <dbReference type="PROSITE" id="PS50035"/>
    </source>
</evidence>
<dbReference type="VEuPathDB" id="VectorBase:BGLAX_027358"/>
<feature type="domain" description="PLD phosphodiesterase" evidence="3">
    <location>
        <begin position="392"/>
        <end position="418"/>
    </location>
</feature>
<sequence>MIMTMNMIIIINIVLIGTMKKYKSVYFIGLALYIIFYVQMSPSSSNSYDASWIAAKENWGDSCKFTLVESIPENLTYPAGSPMLMSTYDAHLRLLSLVQESLYFSTFYWTLRGSDVEFHDNSSVQGENIYKLIYNIVKSGKVDVKIAQNNTNSDTDELASIGAQVRTLDFVKIMNAGVLHTKMWIVDQKHVYIGSSNLDWRSYTQTKETGVLIENCPSLGLDVSKIFEVYWYLGNKNILPSQWPSNLSTAVNSQSPAVITYNQTKNALIYISSSPQPFCPFGRTVDIDAIINVINSAKKYIYISVMEYVPIILYKSPQIYWPVIDDALRRAAFDRNVEVFLMASHWAHSEKDMYSFLRSLRDLHGTKDRTVNIEVKLFTVKPNTPIQSHIPYARVNHNKYMITDQHAYIGTSNWAGDYFVSTGGVGFVLEEAEEGGTLKGQLLQVFLRDWHSVYAANVF</sequence>
<evidence type="ECO:0000313" key="5">
    <source>
        <dbReference type="Proteomes" id="UP000076420"/>
    </source>
</evidence>
<name>A0A2C9KBD4_BIOGL</name>
<dbReference type="PANTHER" id="PTHR10185">
    <property type="entry name" value="PHOSPHOLIPASE D - RELATED"/>
    <property type="match status" value="1"/>
</dbReference>
<feature type="domain" description="PLD phosphodiesterase" evidence="3">
    <location>
        <begin position="175"/>
        <end position="202"/>
    </location>
</feature>
<feature type="transmembrane region" description="Helical" evidence="2">
    <location>
        <begin position="21"/>
        <end position="40"/>
    </location>
</feature>
<dbReference type="VEuPathDB" id="VectorBase:BGLB017207"/>
<dbReference type="CDD" id="cd09107">
    <property type="entry name" value="PLDc_vPLD3_4_5_like_2"/>
    <property type="match status" value="1"/>
</dbReference>
<dbReference type="KEGG" id="bgt:106057106"/>
<evidence type="ECO:0000313" key="4">
    <source>
        <dbReference type="EnsemblMetazoa" id="BGLB017207-PA"/>
    </source>
</evidence>
<dbReference type="Proteomes" id="UP000076420">
    <property type="component" value="Unassembled WGS sequence"/>
</dbReference>
<reference evidence="4" key="1">
    <citation type="submission" date="2020-05" db="UniProtKB">
        <authorList>
            <consortium name="EnsemblMetazoa"/>
        </authorList>
    </citation>
    <scope>IDENTIFICATION</scope>
    <source>
        <strain evidence="4">BB02</strain>
    </source>
</reference>
<dbReference type="InterPro" id="IPR032803">
    <property type="entry name" value="PLDc_3"/>
</dbReference>
<dbReference type="PROSITE" id="PS50035">
    <property type="entry name" value="PLD"/>
    <property type="match status" value="2"/>
</dbReference>
<dbReference type="GO" id="GO:0003824">
    <property type="term" value="F:catalytic activity"/>
    <property type="evidence" value="ECO:0007669"/>
    <property type="project" value="InterPro"/>
</dbReference>
<dbReference type="CDD" id="cd09106">
    <property type="entry name" value="PLDc_vPLD3_4_5_like_1"/>
    <property type="match status" value="1"/>
</dbReference>
<dbReference type="SUPFAM" id="SSF56024">
    <property type="entry name" value="Phospholipase D/nuclease"/>
    <property type="match status" value="2"/>
</dbReference>
<keyword evidence="2" id="KW-1133">Transmembrane helix</keyword>
<dbReference type="Gene3D" id="3.30.870.10">
    <property type="entry name" value="Endonuclease Chain A"/>
    <property type="match status" value="2"/>
</dbReference>
<dbReference type="EnsemblMetazoa" id="BGLB017207-RA">
    <property type="protein sequence ID" value="BGLB017207-PA"/>
    <property type="gene ID" value="BGLB017207"/>
</dbReference>
<dbReference type="STRING" id="6526.A0A2C9KBD4"/>
<proteinExistence type="inferred from homology"/>
<evidence type="ECO:0000256" key="1">
    <source>
        <dbReference type="ARBA" id="ARBA00008664"/>
    </source>
</evidence>
<accession>A0A2C9KBD4</accession>
<dbReference type="OrthoDB" id="1923775at2759"/>
<gene>
    <name evidence="4" type="primary">106057106</name>
</gene>
<dbReference type="Pfam" id="PF00614">
    <property type="entry name" value="PLDc"/>
    <property type="match status" value="2"/>
</dbReference>
<comment type="similarity">
    <text evidence="1">Belongs to the phospholipase D family.</text>
</comment>
<dbReference type="PANTHER" id="PTHR10185:SF17">
    <property type="entry name" value="GM01519P-RELATED"/>
    <property type="match status" value="1"/>
</dbReference>
<keyword evidence="2" id="KW-0812">Transmembrane</keyword>
<protein>
    <recommendedName>
        <fullName evidence="3">PLD phosphodiesterase domain-containing protein</fullName>
    </recommendedName>
</protein>
<organism evidence="4 5">
    <name type="scientific">Biomphalaria glabrata</name>
    <name type="common">Bloodfluke planorb</name>
    <name type="synonym">Freshwater snail</name>
    <dbReference type="NCBI Taxonomy" id="6526"/>
    <lineage>
        <taxon>Eukaryota</taxon>
        <taxon>Metazoa</taxon>
        <taxon>Spiralia</taxon>
        <taxon>Lophotrochozoa</taxon>
        <taxon>Mollusca</taxon>
        <taxon>Gastropoda</taxon>
        <taxon>Heterobranchia</taxon>
        <taxon>Euthyneura</taxon>
        <taxon>Panpulmonata</taxon>
        <taxon>Hygrophila</taxon>
        <taxon>Lymnaeoidea</taxon>
        <taxon>Planorbidae</taxon>
        <taxon>Biomphalaria</taxon>
    </lineage>
</organism>